<feature type="compositionally biased region" description="Low complexity" evidence="1">
    <location>
        <begin position="80"/>
        <end position="93"/>
    </location>
</feature>
<dbReference type="SUPFAM" id="SSF48452">
    <property type="entry name" value="TPR-like"/>
    <property type="match status" value="1"/>
</dbReference>
<proteinExistence type="predicted"/>
<dbReference type="Proteomes" id="UP001221413">
    <property type="component" value="Unassembled WGS sequence"/>
</dbReference>
<evidence type="ECO:0000256" key="1">
    <source>
        <dbReference type="SAM" id="MobiDB-lite"/>
    </source>
</evidence>
<keyword evidence="3" id="KW-1185">Reference proteome</keyword>
<dbReference type="Pfam" id="PF14559">
    <property type="entry name" value="TPR_19"/>
    <property type="match status" value="1"/>
</dbReference>
<gene>
    <name evidence="2" type="ORF">Dda_0253</name>
</gene>
<feature type="region of interest" description="Disordered" evidence="1">
    <location>
        <begin position="75"/>
        <end position="144"/>
    </location>
</feature>
<dbReference type="EMBL" id="JAQGDS010000001">
    <property type="protein sequence ID" value="KAJ6264111.1"/>
    <property type="molecule type" value="Genomic_DNA"/>
</dbReference>
<protein>
    <submittedName>
        <fullName evidence="2">Uncharacterized protein</fullName>
    </submittedName>
</protein>
<evidence type="ECO:0000313" key="2">
    <source>
        <dbReference type="EMBL" id="KAJ6264111.1"/>
    </source>
</evidence>
<dbReference type="Gene3D" id="1.25.40.10">
    <property type="entry name" value="Tetratricopeptide repeat domain"/>
    <property type="match status" value="1"/>
</dbReference>
<organism evidence="2 3">
    <name type="scientific">Drechslerella dactyloides</name>
    <name type="common">Nematode-trapping fungus</name>
    <name type="synonym">Arthrobotrys dactyloides</name>
    <dbReference type="NCBI Taxonomy" id="74499"/>
    <lineage>
        <taxon>Eukaryota</taxon>
        <taxon>Fungi</taxon>
        <taxon>Dikarya</taxon>
        <taxon>Ascomycota</taxon>
        <taxon>Pezizomycotina</taxon>
        <taxon>Orbiliomycetes</taxon>
        <taxon>Orbiliales</taxon>
        <taxon>Orbiliaceae</taxon>
        <taxon>Drechslerella</taxon>
    </lineage>
</organism>
<comment type="caution">
    <text evidence="2">The sequence shown here is derived from an EMBL/GenBank/DDBJ whole genome shotgun (WGS) entry which is preliminary data.</text>
</comment>
<feature type="compositionally biased region" description="Low complexity" evidence="1">
    <location>
        <begin position="127"/>
        <end position="144"/>
    </location>
</feature>
<dbReference type="InterPro" id="IPR011990">
    <property type="entry name" value="TPR-like_helical_dom_sf"/>
</dbReference>
<name>A0AAD6J4T7_DREDA</name>
<evidence type="ECO:0000313" key="3">
    <source>
        <dbReference type="Proteomes" id="UP001221413"/>
    </source>
</evidence>
<accession>A0AAD6J4T7</accession>
<dbReference type="AlphaFoldDB" id="A0AAD6J4T7"/>
<sequence length="567" mass="62491">MPSPGPIAAGITRGTAACAASPAALLRPPLVVIQAARWSTSTPALLTRPQAALQLRPPRPPTSPRRIATAVAARFPAHRSPASVSTVSTAATPFSRQQPTALVPPPRPHPRFRLRPLPVAESRRHQSTTPSISPSEPSESQPETFASRFFAPRPARPTPEPLPLPPQGPDEPALKILYSAREDSIRRAPAPSAPKGSFWYYHFKIFSIFPESPDEKTPRTWITWHSTVFLKIFIFTGFVLVNLGFFAFGCLEVYIETQEPTPPSFSKKVARQIRLVWVYTHLYEDLVLAGVHARQAINRLETQMNEQGGWENCTMEWKRAYVDFAARTAKMSEQIGNHDDAYVLYERILAIEPEVVDARRRSQASLGMSGCAVQKGNMDEATKLLKQAVQLAAEAMPEDEKLVVNAGRPVLPEPGKGVPLPSAELLAAVQASGVHFARLGKPKESLPIFLSLLRTLQALPPTRRDVCKEASIMAYLGEVVWALGKKGDGLAWTKRAFEDADQEARTREACRGCAEYAVANAITMTQELGPAKGQTEEDITREVAALKTRQDRLELIRVGEEWRMASS</sequence>
<reference evidence="2" key="1">
    <citation type="submission" date="2023-01" db="EMBL/GenBank/DDBJ databases">
        <title>The chitinases involved in constricting ring structure development in the nematode-trapping fungus Drechslerella dactyloides.</title>
        <authorList>
            <person name="Wang R."/>
            <person name="Zhang L."/>
            <person name="Tang P."/>
            <person name="Li S."/>
            <person name="Liang L."/>
        </authorList>
    </citation>
    <scope>NUCLEOTIDE SEQUENCE</scope>
    <source>
        <strain evidence="2">YMF1.00031</strain>
    </source>
</reference>